<dbReference type="Pfam" id="PF00185">
    <property type="entry name" value="OTCace"/>
    <property type="match status" value="1"/>
</dbReference>
<name>A0AB36TIU6_ACETH</name>
<evidence type="ECO:0000256" key="8">
    <source>
        <dbReference type="ARBA" id="ARBA00022679"/>
    </source>
</evidence>
<dbReference type="EMBL" id="PDBW01000001">
    <property type="protein sequence ID" value="PFH03837.1"/>
    <property type="molecule type" value="Genomic_DNA"/>
</dbReference>
<dbReference type="InterPro" id="IPR036901">
    <property type="entry name" value="Asp/Orn_carbamoylTrfase_sf"/>
</dbReference>
<evidence type="ECO:0000259" key="11">
    <source>
        <dbReference type="Pfam" id="PF00185"/>
    </source>
</evidence>
<dbReference type="PRINTS" id="PR00102">
    <property type="entry name" value="OTCASE"/>
</dbReference>
<evidence type="ECO:0000256" key="5">
    <source>
        <dbReference type="ARBA" id="ARBA00013007"/>
    </source>
</evidence>
<feature type="binding site" evidence="10">
    <location>
        <position position="78"/>
    </location>
    <ligand>
        <name>carbamoyl phosphate</name>
        <dbReference type="ChEBI" id="CHEBI:58228"/>
    </ligand>
</feature>
<comment type="function">
    <text evidence="1">Reversibly catalyzes the transfer of the carbamoyl group from carbamoyl phosphate (CP) to the N(epsilon) atom of ornithine (ORN) to produce L-citrulline.</text>
</comment>
<dbReference type="InterPro" id="IPR024904">
    <property type="entry name" value="OTCase_ArgI"/>
</dbReference>
<feature type="domain" description="Aspartate/ornithine carbamoyltransferase carbamoyl-P binding" evidence="12">
    <location>
        <begin position="3"/>
        <end position="142"/>
    </location>
</feature>
<dbReference type="SUPFAM" id="SSF53671">
    <property type="entry name" value="Aspartate/ornithine carbamoyltransferase"/>
    <property type="match status" value="1"/>
</dbReference>
<protein>
    <recommendedName>
        <fullName evidence="6 10">Ornithine carbamoyltransferase</fullName>
        <shortName evidence="10">OTCase</shortName>
        <ecNumber evidence="5 10">2.1.3.3</ecNumber>
    </recommendedName>
</protein>
<gene>
    <name evidence="13" type="ORF">M972_112656</name>
</gene>
<dbReference type="GO" id="GO:0005737">
    <property type="term" value="C:cytoplasm"/>
    <property type="evidence" value="ECO:0007669"/>
    <property type="project" value="UniProtKB-SubCell"/>
</dbReference>
<dbReference type="Gene3D" id="3.40.50.1370">
    <property type="entry name" value="Aspartate/ornithine carbamoyltransferase"/>
    <property type="match status" value="2"/>
</dbReference>
<evidence type="ECO:0000256" key="7">
    <source>
        <dbReference type="ARBA" id="ARBA00022490"/>
    </source>
</evidence>
<evidence type="ECO:0000256" key="6">
    <source>
        <dbReference type="ARBA" id="ARBA00016634"/>
    </source>
</evidence>
<organism evidence="13 14">
    <name type="scientific">Acetivibrio thermocellus AD2</name>
    <dbReference type="NCBI Taxonomy" id="1138384"/>
    <lineage>
        <taxon>Bacteria</taxon>
        <taxon>Bacillati</taxon>
        <taxon>Bacillota</taxon>
        <taxon>Clostridia</taxon>
        <taxon>Eubacteriales</taxon>
        <taxon>Oscillospiraceae</taxon>
        <taxon>Acetivibrio</taxon>
    </lineage>
</organism>
<comment type="catalytic activity">
    <reaction evidence="9 10">
        <text>carbamoyl phosphate + L-ornithine = L-citrulline + phosphate + H(+)</text>
        <dbReference type="Rhea" id="RHEA:19513"/>
        <dbReference type="ChEBI" id="CHEBI:15378"/>
        <dbReference type="ChEBI" id="CHEBI:43474"/>
        <dbReference type="ChEBI" id="CHEBI:46911"/>
        <dbReference type="ChEBI" id="CHEBI:57743"/>
        <dbReference type="ChEBI" id="CHEBI:58228"/>
        <dbReference type="EC" id="2.1.3.3"/>
    </reaction>
</comment>
<dbReference type="RefSeq" id="WP_003513828.1">
    <property type="nucleotide sequence ID" value="NZ_CP013828.1"/>
</dbReference>
<dbReference type="Proteomes" id="UP000223596">
    <property type="component" value="Unassembled WGS sequence"/>
</dbReference>
<dbReference type="GO" id="GO:0016597">
    <property type="term" value="F:amino acid binding"/>
    <property type="evidence" value="ECO:0007669"/>
    <property type="project" value="InterPro"/>
</dbReference>
<evidence type="ECO:0000256" key="1">
    <source>
        <dbReference type="ARBA" id="ARBA00003822"/>
    </source>
</evidence>
<dbReference type="PANTHER" id="PTHR45753">
    <property type="entry name" value="ORNITHINE CARBAMOYLTRANSFERASE, MITOCHONDRIAL"/>
    <property type="match status" value="1"/>
</dbReference>
<dbReference type="PRINTS" id="PR00100">
    <property type="entry name" value="AOTCASE"/>
</dbReference>
<dbReference type="FunFam" id="3.40.50.1370:FF:000008">
    <property type="entry name" value="Ornithine carbamoyltransferase"/>
    <property type="match status" value="1"/>
</dbReference>
<comment type="similarity">
    <text evidence="4 10">Belongs to the aspartate/ornithine carbamoyltransferase superfamily. OTCase family.</text>
</comment>
<proteinExistence type="inferred from homology"/>
<dbReference type="PANTHER" id="PTHR45753:SF3">
    <property type="entry name" value="ORNITHINE TRANSCARBAMYLASE, MITOCHONDRIAL"/>
    <property type="match status" value="1"/>
</dbReference>
<dbReference type="Pfam" id="PF02729">
    <property type="entry name" value="OTCace_N"/>
    <property type="match status" value="1"/>
</dbReference>
<comment type="pathway">
    <text evidence="3">Amino-acid biosynthesis; L-arginine biosynthesis; L-arginine from L-ornithine and carbamoyl phosphate: step 1/3.</text>
</comment>
<dbReference type="InterPro" id="IPR006131">
    <property type="entry name" value="Asp_carbamoyltransf_Asp/Orn-bd"/>
</dbReference>
<evidence type="ECO:0000256" key="4">
    <source>
        <dbReference type="ARBA" id="ARBA00007805"/>
    </source>
</evidence>
<feature type="binding site" evidence="10">
    <location>
        <position position="102"/>
    </location>
    <ligand>
        <name>carbamoyl phosphate</name>
        <dbReference type="ChEBI" id="CHEBI:58228"/>
    </ligand>
</feature>
<feature type="binding site" evidence="10">
    <location>
        <begin position="129"/>
        <end position="132"/>
    </location>
    <ligand>
        <name>carbamoyl phosphate</name>
        <dbReference type="ChEBI" id="CHEBI:58228"/>
    </ligand>
</feature>
<evidence type="ECO:0000256" key="9">
    <source>
        <dbReference type="ARBA" id="ARBA00048772"/>
    </source>
</evidence>
<evidence type="ECO:0000259" key="12">
    <source>
        <dbReference type="Pfam" id="PF02729"/>
    </source>
</evidence>
<sequence>MEHLISLHDLTVEDFESIFKLAEKLKRQQKEGIPHHLLKGKTLGMIFTKSSTRTRVSFEVGMYQLGGYPLFLSANDIQLGRGETIYDTAQVLSRYVDGIMIRTFAQSDVEDLARYGNVPVINGLTDLMHPCQILADLFTIYEHKGTLKGLKLAYVGDGNNVANSLLHGCAKVGMDIAVASPKGYECDSRIVEEAKEDAKASGANILLTEDPEEAIKDADVVYTDTWVSMGQESEKEERIKVFMPYQVNNTLFSKAHEDAIFLHCLPAYRGYEVTEDVIDGSQSVIFDEAENRLHVQKAIMALLMGNK</sequence>
<dbReference type="InterPro" id="IPR006130">
    <property type="entry name" value="Asp/Orn_carbamoylTrfase"/>
</dbReference>
<evidence type="ECO:0000313" key="14">
    <source>
        <dbReference type="Proteomes" id="UP000223596"/>
    </source>
</evidence>
<dbReference type="InterPro" id="IPR002292">
    <property type="entry name" value="Orn/put_carbamltrans"/>
</dbReference>
<feature type="binding site" evidence="10">
    <location>
        <begin position="51"/>
        <end position="54"/>
    </location>
    <ligand>
        <name>carbamoyl phosphate</name>
        <dbReference type="ChEBI" id="CHEBI:58228"/>
    </ligand>
</feature>
<reference evidence="13 14" key="1">
    <citation type="submission" date="2017-09" db="EMBL/GenBank/DDBJ databases">
        <title>Evaluation of Pacific Biosciences Sequencing Technology to Finishing C. thermocellum Genome Sequences.</title>
        <authorList>
            <person name="Brown S."/>
        </authorList>
    </citation>
    <scope>NUCLEOTIDE SEQUENCE [LARGE SCALE GENOMIC DNA]</scope>
    <source>
        <strain evidence="13 14">AD2</strain>
    </source>
</reference>
<evidence type="ECO:0000313" key="13">
    <source>
        <dbReference type="EMBL" id="PFH03837.1"/>
    </source>
</evidence>
<comment type="caution">
    <text evidence="13">The sequence shown here is derived from an EMBL/GenBank/DDBJ whole genome shotgun (WGS) entry which is preliminary data.</text>
</comment>
<evidence type="ECO:0000256" key="2">
    <source>
        <dbReference type="ARBA" id="ARBA00004496"/>
    </source>
</evidence>
<dbReference type="PROSITE" id="PS00097">
    <property type="entry name" value="CARBAMOYLTRANSFERASE"/>
    <property type="match status" value="1"/>
</dbReference>
<dbReference type="HAMAP" id="MF_01109">
    <property type="entry name" value="OTCase"/>
    <property type="match status" value="1"/>
</dbReference>
<dbReference type="FunFam" id="3.40.50.1370:FF:000016">
    <property type="entry name" value="Ornithine carbamoyltransferase"/>
    <property type="match status" value="1"/>
</dbReference>
<dbReference type="NCBIfam" id="NF001986">
    <property type="entry name" value="PRK00779.1"/>
    <property type="match status" value="1"/>
</dbReference>
<dbReference type="EC" id="2.1.3.3" evidence="5 10"/>
<keyword evidence="8 10" id="KW-0808">Transferase</keyword>
<dbReference type="AlphaFoldDB" id="A0AB36TIU6"/>
<dbReference type="GO" id="GO:0004585">
    <property type="term" value="F:ornithine carbamoyltransferase activity"/>
    <property type="evidence" value="ECO:0007669"/>
    <property type="project" value="UniProtKB-UniRule"/>
</dbReference>
<evidence type="ECO:0000256" key="3">
    <source>
        <dbReference type="ARBA" id="ARBA00004975"/>
    </source>
</evidence>
<feature type="domain" description="Aspartate/ornithine carbamoyltransferase Asp/Orn-binding" evidence="11">
    <location>
        <begin position="148"/>
        <end position="303"/>
    </location>
</feature>
<feature type="binding site" evidence="10">
    <location>
        <position position="292"/>
    </location>
    <ligand>
        <name>carbamoyl phosphate</name>
        <dbReference type="ChEBI" id="CHEBI:58228"/>
    </ligand>
</feature>
<dbReference type="GO" id="GO:0019240">
    <property type="term" value="P:citrulline biosynthetic process"/>
    <property type="evidence" value="ECO:0007669"/>
    <property type="project" value="TreeGrafter"/>
</dbReference>
<evidence type="ECO:0000256" key="10">
    <source>
        <dbReference type="HAMAP-Rule" id="MF_01109"/>
    </source>
</evidence>
<dbReference type="InterPro" id="IPR006132">
    <property type="entry name" value="Asp/Orn_carbamoyltranf_P-bd"/>
</dbReference>
<feature type="binding site" evidence="10">
    <location>
        <begin position="264"/>
        <end position="265"/>
    </location>
    <ligand>
        <name>carbamoyl phosphate</name>
        <dbReference type="ChEBI" id="CHEBI:58228"/>
    </ligand>
</feature>
<accession>A0AB36TIU6</accession>
<dbReference type="NCBIfam" id="TIGR00658">
    <property type="entry name" value="orni_carb_tr"/>
    <property type="match status" value="1"/>
</dbReference>
<dbReference type="GO" id="GO:0042450">
    <property type="term" value="P:L-arginine biosynthetic process via ornithine"/>
    <property type="evidence" value="ECO:0007669"/>
    <property type="project" value="UniProtKB-UniRule"/>
</dbReference>
<keyword evidence="7 10" id="KW-0963">Cytoplasm</keyword>
<feature type="binding site" evidence="10">
    <location>
        <begin position="228"/>
        <end position="229"/>
    </location>
    <ligand>
        <name>L-ornithine</name>
        <dbReference type="ChEBI" id="CHEBI:46911"/>
    </ligand>
</feature>
<feature type="binding site" evidence="10">
    <location>
        <position position="160"/>
    </location>
    <ligand>
        <name>L-ornithine</name>
        <dbReference type="ChEBI" id="CHEBI:46911"/>
    </ligand>
</feature>
<dbReference type="GeneID" id="35805228"/>
<comment type="subcellular location">
    <subcellularLocation>
        <location evidence="2 10">Cytoplasm</location>
    </subcellularLocation>
</comment>
<feature type="binding site" evidence="10">
    <location>
        <position position="224"/>
    </location>
    <ligand>
        <name>L-ornithine</name>
        <dbReference type="ChEBI" id="CHEBI:46911"/>
    </ligand>
</feature>